<gene>
    <name evidence="15" type="ORF">GA0070216_107235</name>
</gene>
<evidence type="ECO:0000256" key="11">
    <source>
        <dbReference type="SAM" id="MobiDB-lite"/>
    </source>
</evidence>
<evidence type="ECO:0000313" key="15">
    <source>
        <dbReference type="EMBL" id="SCF25041.1"/>
    </source>
</evidence>
<evidence type="ECO:0000256" key="8">
    <source>
        <dbReference type="ARBA" id="ARBA00022989"/>
    </source>
</evidence>
<feature type="compositionally biased region" description="Low complexity" evidence="11">
    <location>
        <begin position="483"/>
        <end position="516"/>
    </location>
</feature>
<dbReference type="CDD" id="cd00075">
    <property type="entry name" value="HATPase"/>
    <property type="match status" value="1"/>
</dbReference>
<dbReference type="GO" id="GO:0005886">
    <property type="term" value="C:plasma membrane"/>
    <property type="evidence" value="ECO:0007669"/>
    <property type="project" value="UniProtKB-SubCell"/>
</dbReference>
<evidence type="ECO:0000256" key="1">
    <source>
        <dbReference type="ARBA" id="ARBA00000085"/>
    </source>
</evidence>
<dbReference type="InterPro" id="IPR004358">
    <property type="entry name" value="Sig_transdc_His_kin-like_C"/>
</dbReference>
<dbReference type="SMART" id="SM00388">
    <property type="entry name" value="HisKA"/>
    <property type="match status" value="1"/>
</dbReference>
<dbReference type="CDD" id="cd00082">
    <property type="entry name" value="HisKA"/>
    <property type="match status" value="1"/>
</dbReference>
<evidence type="ECO:0000259" key="13">
    <source>
        <dbReference type="PROSITE" id="PS50109"/>
    </source>
</evidence>
<dbReference type="InterPro" id="IPR003594">
    <property type="entry name" value="HATPase_dom"/>
</dbReference>
<keyword evidence="8 12" id="KW-1133">Transmembrane helix</keyword>
<keyword evidence="9" id="KW-0902">Two-component regulatory system</keyword>
<dbReference type="PROSITE" id="PS50885">
    <property type="entry name" value="HAMP"/>
    <property type="match status" value="1"/>
</dbReference>
<evidence type="ECO:0000313" key="16">
    <source>
        <dbReference type="Proteomes" id="UP000198797"/>
    </source>
</evidence>
<dbReference type="PROSITE" id="PS50109">
    <property type="entry name" value="HIS_KIN"/>
    <property type="match status" value="1"/>
</dbReference>
<dbReference type="InterPro" id="IPR003660">
    <property type="entry name" value="HAMP_dom"/>
</dbReference>
<dbReference type="STRING" id="121616.GA0070216_107235"/>
<dbReference type="CDD" id="cd06225">
    <property type="entry name" value="HAMP"/>
    <property type="match status" value="1"/>
</dbReference>
<keyword evidence="5" id="KW-0808">Transferase</keyword>
<evidence type="ECO:0000256" key="7">
    <source>
        <dbReference type="ARBA" id="ARBA00022777"/>
    </source>
</evidence>
<evidence type="ECO:0000256" key="6">
    <source>
        <dbReference type="ARBA" id="ARBA00022692"/>
    </source>
</evidence>
<dbReference type="Gene3D" id="3.30.565.10">
    <property type="entry name" value="Histidine kinase-like ATPase, C-terminal domain"/>
    <property type="match status" value="1"/>
</dbReference>
<evidence type="ECO:0000256" key="5">
    <source>
        <dbReference type="ARBA" id="ARBA00022679"/>
    </source>
</evidence>
<evidence type="ECO:0000259" key="14">
    <source>
        <dbReference type="PROSITE" id="PS50885"/>
    </source>
</evidence>
<evidence type="ECO:0000256" key="10">
    <source>
        <dbReference type="ARBA" id="ARBA00023136"/>
    </source>
</evidence>
<dbReference type="InterPro" id="IPR050428">
    <property type="entry name" value="TCS_sensor_his_kinase"/>
</dbReference>
<proteinExistence type="predicted"/>
<dbReference type="SMART" id="SM00304">
    <property type="entry name" value="HAMP"/>
    <property type="match status" value="1"/>
</dbReference>
<dbReference type="Gene3D" id="6.10.340.10">
    <property type="match status" value="1"/>
</dbReference>
<dbReference type="Gene3D" id="1.10.287.130">
    <property type="match status" value="1"/>
</dbReference>
<feature type="domain" description="Histidine kinase" evidence="13">
    <location>
        <begin position="244"/>
        <end position="455"/>
    </location>
</feature>
<evidence type="ECO:0000256" key="3">
    <source>
        <dbReference type="ARBA" id="ARBA00012438"/>
    </source>
</evidence>
<dbReference type="InterPro" id="IPR036890">
    <property type="entry name" value="HATPase_C_sf"/>
</dbReference>
<dbReference type="GO" id="GO:0000155">
    <property type="term" value="F:phosphorelay sensor kinase activity"/>
    <property type="evidence" value="ECO:0007669"/>
    <property type="project" value="InterPro"/>
</dbReference>
<keyword evidence="16" id="KW-1185">Reference proteome</keyword>
<dbReference type="AlphaFoldDB" id="A0A1C4YXG2"/>
<comment type="catalytic activity">
    <reaction evidence="1">
        <text>ATP + protein L-histidine = ADP + protein N-phospho-L-histidine.</text>
        <dbReference type="EC" id="2.7.13.3"/>
    </reaction>
</comment>
<feature type="domain" description="HAMP" evidence="14">
    <location>
        <begin position="183"/>
        <end position="236"/>
    </location>
</feature>
<evidence type="ECO:0000256" key="4">
    <source>
        <dbReference type="ARBA" id="ARBA00022553"/>
    </source>
</evidence>
<keyword evidence="7 15" id="KW-0418">Kinase</keyword>
<dbReference type="Proteomes" id="UP000198797">
    <property type="component" value="Unassembled WGS sequence"/>
</dbReference>
<name>A0A1C4YXG2_9ACTN</name>
<dbReference type="InterPro" id="IPR036097">
    <property type="entry name" value="HisK_dim/P_sf"/>
</dbReference>
<feature type="compositionally biased region" description="Pro residues" evidence="11">
    <location>
        <begin position="452"/>
        <end position="482"/>
    </location>
</feature>
<evidence type="ECO:0000256" key="2">
    <source>
        <dbReference type="ARBA" id="ARBA00004236"/>
    </source>
</evidence>
<evidence type="ECO:0000256" key="12">
    <source>
        <dbReference type="SAM" id="Phobius"/>
    </source>
</evidence>
<evidence type="ECO:0000256" key="9">
    <source>
        <dbReference type="ARBA" id="ARBA00023012"/>
    </source>
</evidence>
<dbReference type="Pfam" id="PF02518">
    <property type="entry name" value="HATPase_c"/>
    <property type="match status" value="1"/>
</dbReference>
<dbReference type="EMBL" id="FMCU01000007">
    <property type="protein sequence ID" value="SCF25041.1"/>
    <property type="molecule type" value="Genomic_DNA"/>
</dbReference>
<feature type="transmembrane region" description="Helical" evidence="12">
    <location>
        <begin position="158"/>
        <end position="186"/>
    </location>
</feature>
<dbReference type="PRINTS" id="PR00344">
    <property type="entry name" value="BCTRLSENSOR"/>
</dbReference>
<dbReference type="SUPFAM" id="SSF55874">
    <property type="entry name" value="ATPase domain of HSP90 chaperone/DNA topoisomerase II/histidine kinase"/>
    <property type="match status" value="1"/>
</dbReference>
<protein>
    <recommendedName>
        <fullName evidence="3">histidine kinase</fullName>
        <ecNumber evidence="3">2.7.13.3</ecNumber>
    </recommendedName>
</protein>
<dbReference type="InterPro" id="IPR003661">
    <property type="entry name" value="HisK_dim/P_dom"/>
</dbReference>
<dbReference type="SMART" id="SM00387">
    <property type="entry name" value="HATPase_c"/>
    <property type="match status" value="1"/>
</dbReference>
<dbReference type="EC" id="2.7.13.3" evidence="3"/>
<keyword evidence="6 12" id="KW-0812">Transmembrane</keyword>
<keyword evidence="4" id="KW-0597">Phosphoprotein</keyword>
<reference evidence="16" key="1">
    <citation type="submission" date="2016-06" db="EMBL/GenBank/DDBJ databases">
        <authorList>
            <person name="Varghese N."/>
            <person name="Submissions Spin"/>
        </authorList>
    </citation>
    <scope>NUCLEOTIDE SEQUENCE [LARGE SCALE GENOMIC DNA]</scope>
    <source>
        <strain evidence="16">DSM 44100</strain>
    </source>
</reference>
<dbReference type="PANTHER" id="PTHR45436:SF5">
    <property type="entry name" value="SENSOR HISTIDINE KINASE TRCS"/>
    <property type="match status" value="1"/>
</dbReference>
<sequence length="525" mass="54559">MRRRLVISYLLLMVLVLLALETPLAATLASRETDRVRADRLADATRFASLAGPALRGGVAGPLTGELVSYDQLYGIGAAVVDRDGRALVMSTSWRAGRDTRMALDSALAGQQFNGPDSVWPWVDGPLVVAVPINDGGEVLGAVVTTTPVGKVRRTVTAWWLLLAGIGLLAVLACVSTAFGLAGWVLRPVTELDAVTHEIAEGDRGARVQDRWGPPELRRLAASFNHMAAVVSDVMDRQRAFVAHASHQLRNPLTALRLRVEELGPSVTDQDGRAEHRLALEETDRLALVLDGLLTLARAEREQNERVTVDAAAVAASRVAAWEPLARHRSVVLRLAASGPAYARTVPTAVDQALDALIDNAIKFSGDGGEVTVAVRHVDGGTALEVRDTGPGMTSDQLDQATERFWRAPDAQNIEGAGLGLTIVAVLVDASDGRLTMHPGEPRGLVAELWFPAPPAADPPPTADPPPYADPPPTVDAPPAGPAAPVVAGPVAAGPGRSAGGPAASDGSVGSASDGSVGSGGTGAG</sequence>
<accession>A0A1C4YXG2</accession>
<dbReference type="Pfam" id="PF00672">
    <property type="entry name" value="HAMP"/>
    <property type="match status" value="1"/>
</dbReference>
<keyword evidence="10 12" id="KW-0472">Membrane</keyword>
<dbReference type="PANTHER" id="PTHR45436">
    <property type="entry name" value="SENSOR HISTIDINE KINASE YKOH"/>
    <property type="match status" value="1"/>
</dbReference>
<dbReference type="InterPro" id="IPR005467">
    <property type="entry name" value="His_kinase_dom"/>
</dbReference>
<comment type="subcellular location">
    <subcellularLocation>
        <location evidence="2">Cell membrane</location>
    </subcellularLocation>
</comment>
<feature type="region of interest" description="Disordered" evidence="11">
    <location>
        <begin position="451"/>
        <end position="525"/>
    </location>
</feature>
<dbReference type="Pfam" id="PF00512">
    <property type="entry name" value="HisKA"/>
    <property type="match status" value="1"/>
</dbReference>
<dbReference type="SUPFAM" id="SSF47384">
    <property type="entry name" value="Homodimeric domain of signal transducing histidine kinase"/>
    <property type="match status" value="1"/>
</dbReference>
<organism evidence="15 16">
    <name type="scientific">Micromonospora matsumotoense</name>
    <dbReference type="NCBI Taxonomy" id="121616"/>
    <lineage>
        <taxon>Bacteria</taxon>
        <taxon>Bacillati</taxon>
        <taxon>Actinomycetota</taxon>
        <taxon>Actinomycetes</taxon>
        <taxon>Micromonosporales</taxon>
        <taxon>Micromonosporaceae</taxon>
        <taxon>Micromonospora</taxon>
    </lineage>
</organism>
<dbReference type="SUPFAM" id="SSF158472">
    <property type="entry name" value="HAMP domain-like"/>
    <property type="match status" value="1"/>
</dbReference>